<keyword evidence="3 5" id="KW-1133">Transmembrane helix</keyword>
<dbReference type="FunFam" id="3.30.70.270:FF:000001">
    <property type="entry name" value="Diguanylate cyclase domain protein"/>
    <property type="match status" value="1"/>
</dbReference>
<dbReference type="InterPro" id="IPR006189">
    <property type="entry name" value="CHASE_dom"/>
</dbReference>
<dbReference type="GO" id="GO:0007165">
    <property type="term" value="P:signal transduction"/>
    <property type="evidence" value="ECO:0007669"/>
    <property type="project" value="UniProtKB-ARBA"/>
</dbReference>
<dbReference type="InterPro" id="IPR042240">
    <property type="entry name" value="CHASE_sf"/>
</dbReference>
<dbReference type="PROSITE" id="PS50113">
    <property type="entry name" value="PAC"/>
    <property type="match status" value="2"/>
</dbReference>
<feature type="domain" description="PAC" evidence="7">
    <location>
        <begin position="592"/>
        <end position="644"/>
    </location>
</feature>
<evidence type="ECO:0000259" key="6">
    <source>
        <dbReference type="PROSITE" id="PS50112"/>
    </source>
</evidence>
<accession>A0A426VDJ6</accession>
<evidence type="ECO:0000256" key="4">
    <source>
        <dbReference type="ARBA" id="ARBA00023136"/>
    </source>
</evidence>
<evidence type="ECO:0000256" key="3">
    <source>
        <dbReference type="ARBA" id="ARBA00022989"/>
    </source>
</evidence>
<dbReference type="SMART" id="SM01079">
    <property type="entry name" value="CHASE"/>
    <property type="match status" value="1"/>
</dbReference>
<dbReference type="CDD" id="cd01948">
    <property type="entry name" value="EAL"/>
    <property type="match status" value="1"/>
</dbReference>
<protein>
    <submittedName>
        <fullName evidence="11">EAL domain-containing protein</fullName>
    </submittedName>
</protein>
<dbReference type="Gene3D" id="3.30.450.20">
    <property type="entry name" value="PAS domain"/>
    <property type="match status" value="2"/>
</dbReference>
<dbReference type="SMART" id="SM00091">
    <property type="entry name" value="PAS"/>
    <property type="match status" value="2"/>
</dbReference>
<keyword evidence="2 5" id="KW-0812">Transmembrane</keyword>
<dbReference type="InterPro" id="IPR043128">
    <property type="entry name" value="Rev_trsase/Diguanyl_cyclase"/>
</dbReference>
<comment type="subcellular location">
    <subcellularLocation>
        <location evidence="1">Membrane</location>
    </subcellularLocation>
</comment>
<dbReference type="Pfam" id="PF00990">
    <property type="entry name" value="GGDEF"/>
    <property type="match status" value="1"/>
</dbReference>
<evidence type="ECO:0000259" key="8">
    <source>
        <dbReference type="PROSITE" id="PS50839"/>
    </source>
</evidence>
<feature type="domain" description="CHASE" evidence="8">
    <location>
        <begin position="80"/>
        <end position="243"/>
    </location>
</feature>
<dbReference type="CDD" id="cd01949">
    <property type="entry name" value="GGDEF"/>
    <property type="match status" value="1"/>
</dbReference>
<name>A0A426VDJ6_9BURK</name>
<dbReference type="SMART" id="SM00052">
    <property type="entry name" value="EAL"/>
    <property type="match status" value="1"/>
</dbReference>
<reference evidence="11 12" key="1">
    <citation type="submission" date="2018-12" db="EMBL/GenBank/DDBJ databases">
        <title>The whole draft genome of Aquabacterium sp. SJQ9.</title>
        <authorList>
            <person name="Sun L."/>
            <person name="Gao X."/>
            <person name="Chen W."/>
            <person name="Huang K."/>
        </authorList>
    </citation>
    <scope>NUCLEOTIDE SEQUENCE [LARGE SCALE GENOMIC DNA]</scope>
    <source>
        <strain evidence="11 12">SJQ9</strain>
    </source>
</reference>
<feature type="domain" description="PAS" evidence="6">
    <location>
        <begin position="504"/>
        <end position="575"/>
    </location>
</feature>
<dbReference type="Proteomes" id="UP000269265">
    <property type="component" value="Unassembled WGS sequence"/>
</dbReference>
<dbReference type="InterPro" id="IPR035965">
    <property type="entry name" value="PAS-like_dom_sf"/>
</dbReference>
<dbReference type="RefSeq" id="WP_125242745.1">
    <property type="nucleotide sequence ID" value="NZ_RSED01000005.1"/>
</dbReference>
<dbReference type="InterPro" id="IPR029787">
    <property type="entry name" value="Nucleotide_cyclase"/>
</dbReference>
<dbReference type="SMART" id="SM00086">
    <property type="entry name" value="PAC"/>
    <property type="match status" value="2"/>
</dbReference>
<dbReference type="PANTHER" id="PTHR44757">
    <property type="entry name" value="DIGUANYLATE CYCLASE DGCP"/>
    <property type="match status" value="1"/>
</dbReference>
<dbReference type="Pfam" id="PF13426">
    <property type="entry name" value="PAS_9"/>
    <property type="match status" value="1"/>
</dbReference>
<dbReference type="NCBIfam" id="TIGR00254">
    <property type="entry name" value="GGDEF"/>
    <property type="match status" value="1"/>
</dbReference>
<evidence type="ECO:0000259" key="9">
    <source>
        <dbReference type="PROSITE" id="PS50883"/>
    </source>
</evidence>
<feature type="transmembrane region" description="Helical" evidence="5">
    <location>
        <begin position="15"/>
        <end position="34"/>
    </location>
</feature>
<dbReference type="PROSITE" id="PS50839">
    <property type="entry name" value="CHASE"/>
    <property type="match status" value="1"/>
</dbReference>
<evidence type="ECO:0000259" key="10">
    <source>
        <dbReference type="PROSITE" id="PS50887"/>
    </source>
</evidence>
<dbReference type="Gene3D" id="3.20.20.450">
    <property type="entry name" value="EAL domain"/>
    <property type="match status" value="1"/>
</dbReference>
<gene>
    <name evidence="11" type="ORF">EIP75_08110</name>
</gene>
<dbReference type="NCBIfam" id="TIGR00229">
    <property type="entry name" value="sensory_box"/>
    <property type="match status" value="2"/>
</dbReference>
<dbReference type="PROSITE" id="PS50883">
    <property type="entry name" value="EAL"/>
    <property type="match status" value="1"/>
</dbReference>
<dbReference type="OrthoDB" id="9813903at2"/>
<dbReference type="GO" id="GO:0003824">
    <property type="term" value="F:catalytic activity"/>
    <property type="evidence" value="ECO:0007669"/>
    <property type="project" value="UniProtKB-ARBA"/>
</dbReference>
<evidence type="ECO:0000259" key="7">
    <source>
        <dbReference type="PROSITE" id="PS50113"/>
    </source>
</evidence>
<dbReference type="GO" id="GO:0006355">
    <property type="term" value="P:regulation of DNA-templated transcription"/>
    <property type="evidence" value="ECO:0007669"/>
    <property type="project" value="InterPro"/>
</dbReference>
<dbReference type="CDD" id="cd00130">
    <property type="entry name" value="PAS"/>
    <property type="match status" value="1"/>
</dbReference>
<feature type="domain" description="GGDEF" evidence="10">
    <location>
        <begin position="676"/>
        <end position="809"/>
    </location>
</feature>
<dbReference type="Pfam" id="PF00989">
    <property type="entry name" value="PAS"/>
    <property type="match status" value="1"/>
</dbReference>
<dbReference type="InterPro" id="IPR052155">
    <property type="entry name" value="Biofilm_reg_signaling"/>
</dbReference>
<dbReference type="SMART" id="SM00267">
    <property type="entry name" value="GGDEF"/>
    <property type="match status" value="1"/>
</dbReference>
<dbReference type="InterPro" id="IPR001633">
    <property type="entry name" value="EAL_dom"/>
</dbReference>
<dbReference type="EMBL" id="RSED01000005">
    <property type="protein sequence ID" value="RRS04927.1"/>
    <property type="molecule type" value="Genomic_DNA"/>
</dbReference>
<dbReference type="PROSITE" id="PS50112">
    <property type="entry name" value="PAS"/>
    <property type="match status" value="1"/>
</dbReference>
<keyword evidence="4 5" id="KW-0472">Membrane</keyword>
<dbReference type="InterPro" id="IPR000160">
    <property type="entry name" value="GGDEF_dom"/>
</dbReference>
<evidence type="ECO:0000256" key="1">
    <source>
        <dbReference type="ARBA" id="ARBA00004370"/>
    </source>
</evidence>
<feature type="domain" description="EAL" evidence="9">
    <location>
        <begin position="818"/>
        <end position="1071"/>
    </location>
</feature>
<evidence type="ECO:0000256" key="2">
    <source>
        <dbReference type="ARBA" id="ARBA00022692"/>
    </source>
</evidence>
<dbReference type="InterPro" id="IPR001610">
    <property type="entry name" value="PAC"/>
</dbReference>
<dbReference type="InterPro" id="IPR013767">
    <property type="entry name" value="PAS_fold"/>
</dbReference>
<dbReference type="PANTHER" id="PTHR44757:SF2">
    <property type="entry name" value="BIOFILM ARCHITECTURE MAINTENANCE PROTEIN MBAA"/>
    <property type="match status" value="1"/>
</dbReference>
<dbReference type="Gene3D" id="3.30.450.350">
    <property type="entry name" value="CHASE domain"/>
    <property type="match status" value="1"/>
</dbReference>
<dbReference type="SUPFAM" id="SSF55073">
    <property type="entry name" value="Nucleotide cyclase"/>
    <property type="match status" value="1"/>
</dbReference>
<dbReference type="SUPFAM" id="SSF55785">
    <property type="entry name" value="PYP-like sensor domain (PAS domain)"/>
    <property type="match status" value="2"/>
</dbReference>
<keyword evidence="12" id="KW-1185">Reference proteome</keyword>
<evidence type="ECO:0000313" key="11">
    <source>
        <dbReference type="EMBL" id="RRS04927.1"/>
    </source>
</evidence>
<proteinExistence type="predicted"/>
<dbReference type="Gene3D" id="3.30.70.270">
    <property type="match status" value="1"/>
</dbReference>
<dbReference type="AlphaFoldDB" id="A0A426VDJ6"/>
<evidence type="ECO:0000313" key="12">
    <source>
        <dbReference type="Proteomes" id="UP000269265"/>
    </source>
</evidence>
<sequence length="1090" mass="120711">MNQTPGQVARWSRRWIALSWISLIGGAVLSVLGWSHAAHEVQRTADVLFENTSRDKAERLAASVNHHLDLLRSFQSAFVASDQVDRAAFRRLHELAYAKEGYPALIAVQFARLVPHADKARFEAGMRADGPHPGYSIHPPGERASYLPVVFVEPPDGNTRLLGYDQAFEAIRRAVMEQARDTARAQGSGPVQLVSGGAQAQGFVVRLPVYRAHQPIDTVAQRRQAYLGQVGGAFQADRLVAAVIPTSTWDQWHLNIQDLGPATGGASTAPAPLFDSARQSSTAFQPTATPHADDRRRRLTEVAGRRWALTLTRPPVGAWQQPYPLSVLAAGLLGTLGLWWAVRGIGTQQRQAAEMAEHLSRQARTNERRLSKVMDSTIDAILTLDPRGTVLSSNHAAQMIFIGPDAPEIALSPCHIDRLIPAPPGCPPQADMARYLQAQGLGVMDVSRRLQGLRQDGHRFPLELSVSPMVLDGQTQYVMVLRDLTEQHAAEQAALAAQRQLDEVDEMRRVIVHHAPYAILVLNRQGVVQAINPAGEALLGCTAQELVGRASTERFFDPEQVTERAHLLGLRLNREIKDVQVFSHLARDAAGVPKEWALLRPDGRRIMAELSVTELRDEQGRMNGYLAMAQDISARTEAEQQLQHQAQHDALTGLPNRNMLQEQLKSAVLHAERHQQPLALMFLDLDRFKKINDTLGHHVGDNVILEVGRRLRTAMRTSDIVARLGGDEFVVLLPQISQMDDGVVVAHKVLELFNEPLRVGPHELRLTPSIGLVVYPTHGTDAATLMRHADLAMYQAKNHGRNRVQVYSDQLESPTADKLVLENDLYKALERDELRLHFQPQFDCASGQIIGAEALLRWEHDGKLVPPMDFIPFAEETGLIVPMGEWVLRESCRKAQAWHLRTGWPLRIAVNLSAVQLEHTDIANTVARVLTETGLPPTMLELEITETVVVRESLRAADILTQLRSLGVSIAIDDFGVGYSSFGYLRELPVDRFKLDRSFLMAVPQSEGDCRLAAALIAMAHRLNVGIVAEGVENEEQLAFLKDHGCDEAQGYHLGRPMKEDAFEAMLVEHSRLHAGALKPITRMVNHAPV</sequence>
<organism evidence="11 12">
    <name type="scientific">Aquabacterium soli</name>
    <dbReference type="NCBI Taxonomy" id="2493092"/>
    <lineage>
        <taxon>Bacteria</taxon>
        <taxon>Pseudomonadati</taxon>
        <taxon>Pseudomonadota</taxon>
        <taxon>Betaproteobacteria</taxon>
        <taxon>Burkholderiales</taxon>
        <taxon>Aquabacterium</taxon>
    </lineage>
</organism>
<dbReference type="PROSITE" id="PS50887">
    <property type="entry name" value="GGDEF"/>
    <property type="match status" value="1"/>
</dbReference>
<dbReference type="InterPro" id="IPR000014">
    <property type="entry name" value="PAS"/>
</dbReference>
<dbReference type="InterPro" id="IPR000700">
    <property type="entry name" value="PAS-assoc_C"/>
</dbReference>
<comment type="caution">
    <text evidence="11">The sequence shown here is derived from an EMBL/GenBank/DDBJ whole genome shotgun (WGS) entry which is preliminary data.</text>
</comment>
<feature type="domain" description="PAC" evidence="7">
    <location>
        <begin position="444"/>
        <end position="496"/>
    </location>
</feature>
<dbReference type="Pfam" id="PF03924">
    <property type="entry name" value="CHASE"/>
    <property type="match status" value="1"/>
</dbReference>
<evidence type="ECO:0000256" key="5">
    <source>
        <dbReference type="SAM" id="Phobius"/>
    </source>
</evidence>
<dbReference type="Pfam" id="PF00563">
    <property type="entry name" value="EAL"/>
    <property type="match status" value="1"/>
</dbReference>
<dbReference type="SUPFAM" id="SSF141868">
    <property type="entry name" value="EAL domain-like"/>
    <property type="match status" value="1"/>
</dbReference>
<dbReference type="InterPro" id="IPR035919">
    <property type="entry name" value="EAL_sf"/>
</dbReference>
<dbReference type="GO" id="GO:0016020">
    <property type="term" value="C:membrane"/>
    <property type="evidence" value="ECO:0007669"/>
    <property type="project" value="UniProtKB-SubCell"/>
</dbReference>